<dbReference type="RefSeq" id="WP_224864485.1">
    <property type="nucleotide sequence ID" value="NZ_JAYJJT010000005.1"/>
</dbReference>
<proteinExistence type="predicted"/>
<reference evidence="1 2" key="1">
    <citation type="submission" date="2023-12" db="EMBL/GenBank/DDBJ databases">
        <title>Description of new species of Mycobacterium terrae complex isolated from sewage at the Sao Paulo Zoological Park Foundation in Brazil.</title>
        <authorList>
            <person name="Romagnoli C.L."/>
            <person name="Conceicao E.C."/>
            <person name="Machado E."/>
            <person name="Barreto L.B.P.F."/>
            <person name="Sharma A."/>
            <person name="Silva N.M."/>
            <person name="Marques L.E."/>
            <person name="Juliana M.A."/>
            <person name="Lourenco M.C.S."/>
            <person name="Digiampietri L.A."/>
            <person name="Suffys P.N."/>
            <person name="Viana-Niero C."/>
        </authorList>
    </citation>
    <scope>NUCLEOTIDE SEQUENCE [LARGE SCALE GENOMIC DNA]</scope>
    <source>
        <strain evidence="1 2">MYC123</strain>
    </source>
</reference>
<name>A0ABU5YIG4_9MYCO</name>
<dbReference type="PROSITE" id="PS51257">
    <property type="entry name" value="PROKAR_LIPOPROTEIN"/>
    <property type="match status" value="1"/>
</dbReference>
<protein>
    <submittedName>
        <fullName evidence="1">DUF3060 domain-containing protein</fullName>
    </submittedName>
</protein>
<evidence type="ECO:0000313" key="1">
    <source>
        <dbReference type="EMBL" id="MEB3049254.1"/>
    </source>
</evidence>
<dbReference type="Proteomes" id="UP001299046">
    <property type="component" value="Unassembled WGS sequence"/>
</dbReference>
<keyword evidence="2" id="KW-1185">Reference proteome</keyword>
<accession>A0ABU5YIG4</accession>
<dbReference type="EMBL" id="JAYJJT010000005">
    <property type="protein sequence ID" value="MEB3049254.1"/>
    <property type="molecule type" value="Genomic_DNA"/>
</dbReference>
<evidence type="ECO:0000313" key="2">
    <source>
        <dbReference type="Proteomes" id="UP001299046"/>
    </source>
</evidence>
<gene>
    <name evidence="1" type="ORF">KV112_05765</name>
</gene>
<organism evidence="1 2">
    <name type="scientific">[Mycobacterium] zoologicum</name>
    <dbReference type="NCBI Taxonomy" id="2872311"/>
    <lineage>
        <taxon>Bacteria</taxon>
        <taxon>Bacillati</taxon>
        <taxon>Actinomycetota</taxon>
        <taxon>Actinomycetes</taxon>
        <taxon>Mycobacteriales</taxon>
        <taxon>Mycobacteriaceae</taxon>
        <taxon>Mycolicibacter</taxon>
    </lineage>
</organism>
<dbReference type="Pfam" id="PF11259">
    <property type="entry name" value="DUF3060"/>
    <property type="match status" value="1"/>
</dbReference>
<sequence>MTHGHTRNSWTILLAGVTLLALIAGTAGCESEPPHRSARISKNYDGRFINTITYDSFGTTSELNCADGKSLNVTGSNNRLTVRGRCATVTVAGADNRISVDRVETELTISGINNSVAYRSGDPKLDDRGSGNTITDRR</sequence>
<comment type="caution">
    <text evidence="1">The sequence shown here is derived from an EMBL/GenBank/DDBJ whole genome shotgun (WGS) entry which is preliminary data.</text>
</comment>
<dbReference type="InterPro" id="IPR021417">
    <property type="entry name" value="DUF3060"/>
</dbReference>